<dbReference type="InterPro" id="IPR007165">
    <property type="entry name" value="Phage_holin_4_2"/>
</dbReference>
<evidence type="ECO:0000256" key="1">
    <source>
        <dbReference type="SAM" id="Phobius"/>
    </source>
</evidence>
<comment type="caution">
    <text evidence="2">The sequence shown here is derived from an EMBL/GenBank/DDBJ whole genome shotgun (WGS) entry which is preliminary data.</text>
</comment>
<keyword evidence="1" id="KW-0812">Transmembrane</keyword>
<dbReference type="PANTHER" id="PTHR37309">
    <property type="entry name" value="SLR0284 PROTEIN"/>
    <property type="match status" value="1"/>
</dbReference>
<name>A0A2M7X578_UNCKA</name>
<reference evidence="3" key="1">
    <citation type="submission" date="2017-09" db="EMBL/GenBank/DDBJ databases">
        <title>Depth-based differentiation of microbial function through sediment-hosted aquifers and enrichment of novel symbionts in the deep terrestrial subsurface.</title>
        <authorList>
            <person name="Probst A.J."/>
            <person name="Ladd B."/>
            <person name="Jarett J.K."/>
            <person name="Geller-Mcgrath D.E."/>
            <person name="Sieber C.M.K."/>
            <person name="Emerson J.B."/>
            <person name="Anantharaman K."/>
            <person name="Thomas B.C."/>
            <person name="Malmstrom R."/>
            <person name="Stieglmeier M."/>
            <person name="Klingl A."/>
            <person name="Woyke T."/>
            <person name="Ryan C.M."/>
            <person name="Banfield J.F."/>
        </authorList>
    </citation>
    <scope>NUCLEOTIDE SEQUENCE [LARGE SCALE GENOMIC DNA]</scope>
</reference>
<sequence length="135" mass="15005">MFGIKSIIRAIVSNAIALVATSFLLEGFNIDLSFNIILVGAVVLGLVNLFIRPVLKIISFPINIVTLGFFGWLINAILLYLTIYLVEGLTISGGTFSFNYLGIMIPEMYLSWFWTLVVASFSIGIINWILKKILL</sequence>
<gene>
    <name evidence="2" type="ORF">CO178_00390</name>
</gene>
<dbReference type="Pfam" id="PF04020">
    <property type="entry name" value="Phage_holin_4_2"/>
    <property type="match status" value="1"/>
</dbReference>
<dbReference type="AlphaFoldDB" id="A0A2M7X578"/>
<accession>A0A2M7X578</accession>
<keyword evidence="1" id="KW-1133">Transmembrane helix</keyword>
<keyword evidence="1" id="KW-0472">Membrane</keyword>
<dbReference type="PANTHER" id="PTHR37309:SF1">
    <property type="entry name" value="SLR0284 PROTEIN"/>
    <property type="match status" value="1"/>
</dbReference>
<protein>
    <recommendedName>
        <fullName evidence="4">Phage holin family protein</fullName>
    </recommendedName>
</protein>
<proteinExistence type="predicted"/>
<feature type="transmembrane region" description="Helical" evidence="1">
    <location>
        <begin position="7"/>
        <end position="26"/>
    </location>
</feature>
<dbReference type="Proteomes" id="UP000230683">
    <property type="component" value="Unassembled WGS sequence"/>
</dbReference>
<evidence type="ECO:0000313" key="2">
    <source>
        <dbReference type="EMBL" id="PJA41346.1"/>
    </source>
</evidence>
<feature type="transmembrane region" description="Helical" evidence="1">
    <location>
        <begin position="32"/>
        <end position="51"/>
    </location>
</feature>
<evidence type="ECO:0008006" key="4">
    <source>
        <dbReference type="Google" id="ProtNLM"/>
    </source>
</evidence>
<dbReference type="EMBL" id="PFWY01000021">
    <property type="protein sequence ID" value="PJA41346.1"/>
    <property type="molecule type" value="Genomic_DNA"/>
</dbReference>
<feature type="transmembrane region" description="Helical" evidence="1">
    <location>
        <begin position="109"/>
        <end position="130"/>
    </location>
</feature>
<feature type="transmembrane region" description="Helical" evidence="1">
    <location>
        <begin position="63"/>
        <end position="86"/>
    </location>
</feature>
<evidence type="ECO:0000313" key="3">
    <source>
        <dbReference type="Proteomes" id="UP000230683"/>
    </source>
</evidence>
<organism evidence="2 3">
    <name type="scientific">candidate division WWE3 bacterium CG_4_9_14_3_um_filter_34_6</name>
    <dbReference type="NCBI Taxonomy" id="1975079"/>
    <lineage>
        <taxon>Bacteria</taxon>
        <taxon>Katanobacteria</taxon>
    </lineage>
</organism>